<feature type="domain" description="Thioredoxin" evidence="5">
    <location>
        <begin position="195"/>
        <end position="347"/>
    </location>
</feature>
<dbReference type="GO" id="GO:0017004">
    <property type="term" value="P:cytochrome complex assembly"/>
    <property type="evidence" value="ECO:0007669"/>
    <property type="project" value="UniProtKB-KW"/>
</dbReference>
<evidence type="ECO:0000256" key="1">
    <source>
        <dbReference type="ARBA" id="ARBA00004196"/>
    </source>
</evidence>
<evidence type="ECO:0000313" key="7">
    <source>
        <dbReference type="Proteomes" id="UP000236641"/>
    </source>
</evidence>
<proteinExistence type="predicted"/>
<dbReference type="InterPro" id="IPR013740">
    <property type="entry name" value="Redoxin"/>
</dbReference>
<dbReference type="InterPro" id="IPR013766">
    <property type="entry name" value="Thioredoxin_domain"/>
</dbReference>
<dbReference type="PROSITE" id="PS51257">
    <property type="entry name" value="PROKAR_LIPOPROTEIN"/>
    <property type="match status" value="1"/>
</dbReference>
<dbReference type="CDD" id="cd02966">
    <property type="entry name" value="TlpA_like_family"/>
    <property type="match status" value="1"/>
</dbReference>
<dbReference type="GO" id="GO:0016491">
    <property type="term" value="F:oxidoreductase activity"/>
    <property type="evidence" value="ECO:0007669"/>
    <property type="project" value="InterPro"/>
</dbReference>
<dbReference type="PANTHER" id="PTHR42852">
    <property type="entry name" value="THIOL:DISULFIDE INTERCHANGE PROTEIN DSBE"/>
    <property type="match status" value="1"/>
</dbReference>
<keyword evidence="3" id="KW-1015">Disulfide bond</keyword>
<dbReference type="SUPFAM" id="SSF52833">
    <property type="entry name" value="Thioredoxin-like"/>
    <property type="match status" value="1"/>
</dbReference>
<keyword evidence="4" id="KW-0676">Redox-active center</keyword>
<dbReference type="GO" id="GO:0030313">
    <property type="term" value="C:cell envelope"/>
    <property type="evidence" value="ECO:0007669"/>
    <property type="project" value="UniProtKB-SubCell"/>
</dbReference>
<evidence type="ECO:0000256" key="3">
    <source>
        <dbReference type="ARBA" id="ARBA00023157"/>
    </source>
</evidence>
<sequence>MKKILTLLCALAVFACEKKEEAPKDYVTFSGTITNPNSDSIVIRTRDYSKTLKVNEDGTFSDTLKVKPGIYNFYDGSESTSIFLKNGYDINMTLDTKMFDETAKYSGEGSEHSNFLAAKALKEEKLLDFDELSAIEDMETLDKRLSDIKIELTEFYASNAEIDTLITNSATKSLEPMVESYKRYIGDAITLKNELPKGADSPTFEDYENFDGSTTSLADLKGKYVYIDVWATWCGPCKAEIPALKEIEKEYHDKNIQFVSMSIDDDRTHGGSWDKAREDWKAMVKDKELGGVQIFAPNGWQSEFVQNYKINGIPRFILIDPDGKVVTPDAPRPSSPKLKELFTELSI</sequence>
<comment type="caution">
    <text evidence="6">The sequence shown here is derived from an EMBL/GenBank/DDBJ whole genome shotgun (WGS) entry which is preliminary data.</text>
</comment>
<evidence type="ECO:0000259" key="5">
    <source>
        <dbReference type="PROSITE" id="PS51352"/>
    </source>
</evidence>
<evidence type="ECO:0000313" key="6">
    <source>
        <dbReference type="EMBL" id="PNQ72371.1"/>
    </source>
</evidence>
<reference evidence="6 7" key="1">
    <citation type="submission" date="2018-01" db="EMBL/GenBank/DDBJ databases">
        <title>The draft genome of Hanstruepera neustonica JCM19743.</title>
        <authorList>
            <person name="He R.-H."/>
            <person name="Du Z.-J."/>
        </authorList>
    </citation>
    <scope>NUCLEOTIDE SEQUENCE [LARGE SCALE GENOMIC DNA]</scope>
    <source>
        <strain evidence="6 7">JCM19743</strain>
    </source>
</reference>
<dbReference type="Pfam" id="PF08534">
    <property type="entry name" value="Redoxin"/>
    <property type="match status" value="1"/>
</dbReference>
<keyword evidence="7" id="KW-1185">Reference proteome</keyword>
<dbReference type="OrthoDB" id="743079at2"/>
<protein>
    <submittedName>
        <fullName evidence="6">Thioredoxin</fullName>
    </submittedName>
</protein>
<dbReference type="InterPro" id="IPR036249">
    <property type="entry name" value="Thioredoxin-like_sf"/>
</dbReference>
<dbReference type="AlphaFoldDB" id="A0A2K1DWH1"/>
<dbReference type="PROSITE" id="PS51352">
    <property type="entry name" value="THIOREDOXIN_2"/>
    <property type="match status" value="1"/>
</dbReference>
<gene>
    <name evidence="6" type="ORF">C1T31_12560</name>
</gene>
<evidence type="ECO:0000256" key="2">
    <source>
        <dbReference type="ARBA" id="ARBA00022748"/>
    </source>
</evidence>
<keyword evidence="2" id="KW-0201">Cytochrome c-type biogenesis</keyword>
<dbReference type="Proteomes" id="UP000236641">
    <property type="component" value="Unassembled WGS sequence"/>
</dbReference>
<dbReference type="RefSeq" id="WP_103052858.1">
    <property type="nucleotide sequence ID" value="NZ_POWF01000009.1"/>
</dbReference>
<dbReference type="InterPro" id="IPR050553">
    <property type="entry name" value="Thioredoxin_ResA/DsbE_sf"/>
</dbReference>
<evidence type="ECO:0000256" key="4">
    <source>
        <dbReference type="ARBA" id="ARBA00023284"/>
    </source>
</evidence>
<dbReference type="Gene3D" id="3.40.30.10">
    <property type="entry name" value="Glutaredoxin"/>
    <property type="match status" value="1"/>
</dbReference>
<organism evidence="6 7">
    <name type="scientific">Hanstruepera neustonica</name>
    <dbReference type="NCBI Taxonomy" id="1445657"/>
    <lineage>
        <taxon>Bacteria</taxon>
        <taxon>Pseudomonadati</taxon>
        <taxon>Bacteroidota</taxon>
        <taxon>Flavobacteriia</taxon>
        <taxon>Flavobacteriales</taxon>
        <taxon>Flavobacteriaceae</taxon>
        <taxon>Hanstruepera</taxon>
    </lineage>
</organism>
<accession>A0A2K1DWH1</accession>
<comment type="subcellular location">
    <subcellularLocation>
        <location evidence="1">Cell envelope</location>
    </subcellularLocation>
</comment>
<name>A0A2K1DWH1_9FLAO</name>
<dbReference type="PANTHER" id="PTHR42852:SF6">
    <property type="entry name" value="THIOL:DISULFIDE INTERCHANGE PROTEIN DSBE"/>
    <property type="match status" value="1"/>
</dbReference>
<dbReference type="EMBL" id="POWF01000009">
    <property type="protein sequence ID" value="PNQ72371.1"/>
    <property type="molecule type" value="Genomic_DNA"/>
</dbReference>